<dbReference type="EMBL" id="CAWUFR010000023">
    <property type="protein sequence ID" value="CAK6955978.1"/>
    <property type="molecule type" value="Genomic_DNA"/>
</dbReference>
<dbReference type="PROSITE" id="PS50157">
    <property type="entry name" value="ZINC_FINGER_C2H2_2"/>
    <property type="match status" value="4"/>
</dbReference>
<dbReference type="PANTHER" id="PTHR24383:SF12">
    <property type="entry name" value="ZINC FINGER PROTEIN 618"/>
    <property type="match status" value="1"/>
</dbReference>
<dbReference type="GO" id="GO:0005634">
    <property type="term" value="C:nucleus"/>
    <property type="evidence" value="ECO:0007669"/>
    <property type="project" value="UniProtKB-SubCell"/>
</dbReference>
<keyword evidence="4 10" id="KW-0863">Zinc-finger</keyword>
<dbReference type="AlphaFoldDB" id="A0AAV1NA06"/>
<evidence type="ECO:0000256" key="1">
    <source>
        <dbReference type="ARBA" id="ARBA00004123"/>
    </source>
</evidence>
<dbReference type="InterPro" id="IPR008906">
    <property type="entry name" value="HATC_C_dom"/>
</dbReference>
<feature type="compositionally biased region" description="Low complexity" evidence="11">
    <location>
        <begin position="828"/>
        <end position="838"/>
    </location>
</feature>
<evidence type="ECO:0000256" key="7">
    <source>
        <dbReference type="ARBA" id="ARBA00023125"/>
    </source>
</evidence>
<reference evidence="13 14" key="1">
    <citation type="submission" date="2024-01" db="EMBL/GenBank/DDBJ databases">
        <authorList>
            <person name="Alioto T."/>
            <person name="Alioto T."/>
            <person name="Gomez Garrido J."/>
        </authorList>
    </citation>
    <scope>NUCLEOTIDE SEQUENCE [LARGE SCALE GENOMIC DNA]</scope>
</reference>
<evidence type="ECO:0000256" key="11">
    <source>
        <dbReference type="SAM" id="MobiDB-lite"/>
    </source>
</evidence>
<keyword evidence="6" id="KW-0805">Transcription regulation</keyword>
<feature type="compositionally biased region" description="Polar residues" evidence="11">
    <location>
        <begin position="272"/>
        <end position="296"/>
    </location>
</feature>
<feature type="domain" description="C2H2-type" evidence="12">
    <location>
        <begin position="107"/>
        <end position="134"/>
    </location>
</feature>
<evidence type="ECO:0000256" key="5">
    <source>
        <dbReference type="ARBA" id="ARBA00022833"/>
    </source>
</evidence>
<keyword evidence="5" id="KW-0862">Zinc</keyword>
<accession>A0AAV1NA06</accession>
<feature type="domain" description="C2H2-type" evidence="12">
    <location>
        <begin position="306"/>
        <end position="333"/>
    </location>
</feature>
<evidence type="ECO:0000256" key="9">
    <source>
        <dbReference type="ARBA" id="ARBA00023242"/>
    </source>
</evidence>
<dbReference type="GO" id="GO:0003677">
    <property type="term" value="F:DNA binding"/>
    <property type="evidence" value="ECO:0007669"/>
    <property type="project" value="UniProtKB-KW"/>
</dbReference>
<evidence type="ECO:0000256" key="3">
    <source>
        <dbReference type="ARBA" id="ARBA00022737"/>
    </source>
</evidence>
<evidence type="ECO:0000259" key="12">
    <source>
        <dbReference type="PROSITE" id="PS50157"/>
    </source>
</evidence>
<dbReference type="SUPFAM" id="SSF140996">
    <property type="entry name" value="Hermes dimerisation domain"/>
    <property type="match status" value="1"/>
</dbReference>
<dbReference type="Gene3D" id="1.10.10.1070">
    <property type="entry name" value="Zinc finger, BED domain-containing"/>
    <property type="match status" value="1"/>
</dbReference>
<dbReference type="Pfam" id="PF05699">
    <property type="entry name" value="Dimer_Tnp_hAT"/>
    <property type="match status" value="1"/>
</dbReference>
<keyword evidence="8" id="KW-0804">Transcription</keyword>
<feature type="domain" description="C2H2-type" evidence="12">
    <location>
        <begin position="150"/>
        <end position="177"/>
    </location>
</feature>
<dbReference type="SUPFAM" id="SSF53098">
    <property type="entry name" value="Ribonuclease H-like"/>
    <property type="match status" value="1"/>
</dbReference>
<comment type="caution">
    <text evidence="13">The sequence shown here is derived from an EMBL/GenBank/DDBJ whole genome shotgun (WGS) entry which is preliminary data.</text>
</comment>
<evidence type="ECO:0000256" key="4">
    <source>
        <dbReference type="ARBA" id="ARBA00022771"/>
    </source>
</evidence>
<keyword evidence="7" id="KW-0238">DNA-binding</keyword>
<dbReference type="PROSITE" id="PS00028">
    <property type="entry name" value="ZINC_FINGER_C2H2_1"/>
    <property type="match status" value="4"/>
</dbReference>
<feature type="region of interest" description="Disordered" evidence="11">
    <location>
        <begin position="331"/>
        <end position="362"/>
    </location>
</feature>
<sequence length="931" mass="100994">MSAKEAPNPGMEQADGGSAATDGPSPTLASATKSTSPPPVTVKKEPGTSETSNGKVGDANPAEICVVIGGNDGGASRGGSRRAQTEGMFALGTPPPTKSTDSCIGSYVCGVCGKKYKYYNCFQTHVRAHRESESMIGDGLPPTPNNSFRYSCDICGKKYKYYSCFQEHRDLHAVDDPYEQVVLPMDGLKEEEPVEPYQKIGPKTGSYVCEFCGKQYKYFNPYQEHVALHTPMGSFDMKASRVQECGSMDMSKFGHSQTGKIKSSPFRRKVESTIQSSLVDTNSSQNSSGTPSPLVANSFSTTQKPYTCGACGIQFQFYNNLLEHMQSHAADNENHTKGDSPKTSSATGPQEQIWRGSQAQAHPSVKLQIQPQSISQRNNILSQNNGIPEKERQQVAERLLRVMCSDLSMLNVLNSKDFLKLAQTLVDTGARHGAYSTRDALGNMSALALRQLPRMYNQVKVKVTCALGSNASLGIAVTCHSQTSGPDACYVLTAYQVEGSRLKRYVLGVREVELREGPEQVHHWVQNVLSEFVMSDIRTVYVSEPRVWAAGFGGSPLGSGGRGRICLRCAGCSLGSVVQAVLGKRSLQARGLHELAELLSTCRDIASSTTLAFREEQCTNTSASTTEEGTQASPPQCPTPPCWDRMAEALLQVHAHFEQICEAYGRSKSTAPLLQGLNKHLLGTLACLLAPLRLAALELSSQRRPTLQQVLPVYLRLEKFFTSKAGEAGTGTASKLCHYFLEALKENFKVERAHQVAMVLDPQLKLRSVPAYQHEDIISRACEMAADSRDGGMTGGGGSGGEERDTDGPPTPKISRIEGGGKNGGSSMGTSSSCTVSGNDDSQSQVRQEIFQYLAEPLLQGTPDLFQYWSSAVGDKFPRLARLALWLLAVPAVGIRSECVNVCEQSLAMKRRQQVTAEEMNKLIFLRSNMG</sequence>
<organism evidence="13 14">
    <name type="scientific">Scomber scombrus</name>
    <name type="common">Atlantic mackerel</name>
    <name type="synonym">Scomber vernalis</name>
    <dbReference type="NCBI Taxonomy" id="13677"/>
    <lineage>
        <taxon>Eukaryota</taxon>
        <taxon>Metazoa</taxon>
        <taxon>Chordata</taxon>
        <taxon>Craniata</taxon>
        <taxon>Vertebrata</taxon>
        <taxon>Euteleostomi</taxon>
        <taxon>Actinopterygii</taxon>
        <taxon>Neopterygii</taxon>
        <taxon>Teleostei</taxon>
        <taxon>Neoteleostei</taxon>
        <taxon>Acanthomorphata</taxon>
        <taxon>Pelagiaria</taxon>
        <taxon>Scombriformes</taxon>
        <taxon>Scombridae</taxon>
        <taxon>Scomber</taxon>
    </lineage>
</organism>
<evidence type="ECO:0000256" key="2">
    <source>
        <dbReference type="ARBA" id="ARBA00022723"/>
    </source>
</evidence>
<evidence type="ECO:0000313" key="13">
    <source>
        <dbReference type="EMBL" id="CAK6955978.1"/>
    </source>
</evidence>
<keyword evidence="9" id="KW-0539">Nucleus</keyword>
<feature type="compositionally biased region" description="Gly residues" evidence="11">
    <location>
        <begin position="818"/>
        <end position="827"/>
    </location>
</feature>
<protein>
    <submittedName>
        <fullName evidence="13">Zinc finger protein 618 isoform X1</fullName>
    </submittedName>
</protein>
<dbReference type="SUPFAM" id="SSF57667">
    <property type="entry name" value="beta-beta-alpha zinc fingers"/>
    <property type="match status" value="2"/>
</dbReference>
<dbReference type="SMART" id="SM00355">
    <property type="entry name" value="ZnF_C2H2"/>
    <property type="match status" value="4"/>
</dbReference>
<evidence type="ECO:0000313" key="14">
    <source>
        <dbReference type="Proteomes" id="UP001314229"/>
    </source>
</evidence>
<comment type="subcellular location">
    <subcellularLocation>
        <location evidence="1">Nucleus</location>
    </subcellularLocation>
</comment>
<keyword evidence="2" id="KW-0479">Metal-binding</keyword>
<proteinExistence type="predicted"/>
<feature type="domain" description="C2H2-type" evidence="12">
    <location>
        <begin position="207"/>
        <end position="230"/>
    </location>
</feature>
<keyword evidence="14" id="KW-1185">Reference proteome</keyword>
<evidence type="ECO:0000256" key="8">
    <source>
        <dbReference type="ARBA" id="ARBA00023163"/>
    </source>
</evidence>
<dbReference type="InterPro" id="IPR013087">
    <property type="entry name" value="Znf_C2H2_type"/>
</dbReference>
<dbReference type="PANTHER" id="PTHR24383">
    <property type="entry name" value="ZINC FINGER PROTEIN"/>
    <property type="match status" value="1"/>
</dbReference>
<dbReference type="Proteomes" id="UP001314229">
    <property type="component" value="Unassembled WGS sequence"/>
</dbReference>
<feature type="region of interest" description="Disordered" evidence="11">
    <location>
        <begin position="251"/>
        <end position="296"/>
    </location>
</feature>
<name>A0AAV1NA06_SCOSC</name>
<dbReference type="GO" id="GO:0008270">
    <property type="term" value="F:zinc ion binding"/>
    <property type="evidence" value="ECO:0007669"/>
    <property type="project" value="UniProtKB-KW"/>
</dbReference>
<keyword evidence="3" id="KW-0677">Repeat</keyword>
<feature type="compositionally biased region" description="Polar residues" evidence="11">
    <location>
        <begin position="341"/>
        <end position="362"/>
    </location>
</feature>
<feature type="compositionally biased region" description="Basic and acidic residues" evidence="11">
    <location>
        <begin position="331"/>
        <end position="340"/>
    </location>
</feature>
<dbReference type="GO" id="GO:0046983">
    <property type="term" value="F:protein dimerization activity"/>
    <property type="evidence" value="ECO:0007669"/>
    <property type="project" value="InterPro"/>
</dbReference>
<gene>
    <name evidence="13" type="ORF">FSCOSCO3_A017750</name>
</gene>
<dbReference type="Gene3D" id="3.30.160.60">
    <property type="entry name" value="Classic Zinc Finger"/>
    <property type="match status" value="2"/>
</dbReference>
<evidence type="ECO:0000256" key="10">
    <source>
        <dbReference type="PROSITE-ProRule" id="PRU00042"/>
    </source>
</evidence>
<dbReference type="InterPro" id="IPR012337">
    <property type="entry name" value="RNaseH-like_sf"/>
</dbReference>
<evidence type="ECO:0000256" key="6">
    <source>
        <dbReference type="ARBA" id="ARBA00023015"/>
    </source>
</evidence>
<feature type="region of interest" description="Disordered" evidence="11">
    <location>
        <begin position="787"/>
        <end position="841"/>
    </location>
</feature>
<feature type="region of interest" description="Disordered" evidence="11">
    <location>
        <begin position="1"/>
        <end position="57"/>
    </location>
</feature>
<dbReference type="InterPro" id="IPR036236">
    <property type="entry name" value="Znf_C2H2_sf"/>
</dbReference>